<dbReference type="InterPro" id="IPR004140">
    <property type="entry name" value="Exo70"/>
</dbReference>
<comment type="similarity">
    <text evidence="1 3">Belongs to the EXO70 family.</text>
</comment>
<proteinExistence type="inferred from homology"/>
<dbReference type="GO" id="GO:0015031">
    <property type="term" value="P:protein transport"/>
    <property type="evidence" value="ECO:0007669"/>
    <property type="project" value="UniProtKB-KW"/>
</dbReference>
<sequence length="522" mass="59391">MDETLAIHIISQWHADESRDSMIFGGDRKEVEQYLQAVAEIQCSDDYSVIQMAMSRLEHEFCNILLSHTNPLHSLKTQDEEEQQKQEQQPQSSCSCLGHFPFHTPPKHAHHNDKPIVFHRDAFSLTGLVPNDAINDLRGIAERMISCGCMCQCIEAYASVRKSLIDATFERLGIDDVSWGQLDLVTKIKRWTLACVVCVGNLFAAEKKLCEEIFEGVESFIAEACFMETVKAPAMQLLKLAEATSITLTSSPDNLFKILDLYRTLDYLMPEIHLVFVSESIHVMAAEVLSRLAKAARMALSKFDLEVLLDKSKVVVISIPIHPFTTYVMDYLSLVPDYKQILNTLLVPKPSLTLADLEELLVGEEKSLLDMHLIWIIEMLQIKLDEKKIRQAATSYERATWARVLYCLREEGLYAKNGGSVSKSVFKERIKAFNGMFEKVLRTQAVWLVPDSQLRKDLLISILQKLIPAYESFVRRYDSHILSGSGIVDSVKYSVEDLKDAVLNCFKGTPNSQHLRRRSQRW</sequence>
<evidence type="ECO:0000313" key="5">
    <source>
        <dbReference type="EMBL" id="KAK7294160.1"/>
    </source>
</evidence>
<dbReference type="PANTHER" id="PTHR12542:SF7">
    <property type="entry name" value="EXOCYST SUBUNIT EXO70 FAMILY PROTEIN"/>
    <property type="match status" value="1"/>
</dbReference>
<dbReference type="GO" id="GO:0005546">
    <property type="term" value="F:phosphatidylinositol-4,5-bisphosphate binding"/>
    <property type="evidence" value="ECO:0007669"/>
    <property type="project" value="InterPro"/>
</dbReference>
<dbReference type="Proteomes" id="UP001359559">
    <property type="component" value="Unassembled WGS sequence"/>
</dbReference>
<evidence type="ECO:0000256" key="1">
    <source>
        <dbReference type="ARBA" id="ARBA00006756"/>
    </source>
</evidence>
<evidence type="ECO:0000256" key="2">
    <source>
        <dbReference type="ARBA" id="ARBA00022448"/>
    </source>
</evidence>
<comment type="function">
    <text evidence="3">Component of the exocyst complex.</text>
</comment>
<dbReference type="GO" id="GO:0006887">
    <property type="term" value="P:exocytosis"/>
    <property type="evidence" value="ECO:0007669"/>
    <property type="project" value="UniProtKB-KW"/>
</dbReference>
<name>A0AAN9J884_CLITE</name>
<protein>
    <recommendedName>
        <fullName evidence="3">Exocyst subunit Exo70 family protein</fullName>
    </recommendedName>
</protein>
<evidence type="ECO:0000256" key="3">
    <source>
        <dbReference type="RuleBase" id="RU365026"/>
    </source>
</evidence>
<gene>
    <name evidence="5" type="ORF">RJT34_17043</name>
</gene>
<reference evidence="5 6" key="1">
    <citation type="submission" date="2024-01" db="EMBL/GenBank/DDBJ databases">
        <title>The genomes of 5 underutilized Papilionoideae crops provide insights into root nodulation and disease resistance.</title>
        <authorList>
            <person name="Yuan L."/>
        </authorList>
    </citation>
    <scope>NUCLEOTIDE SEQUENCE [LARGE SCALE GENOMIC DNA]</scope>
    <source>
        <strain evidence="5">LY-2023</strain>
        <tissue evidence="5">Leaf</tissue>
    </source>
</reference>
<dbReference type="AlphaFoldDB" id="A0AAN9J884"/>
<dbReference type="InterPro" id="IPR016159">
    <property type="entry name" value="Cullin_repeat-like_dom_sf"/>
</dbReference>
<dbReference type="PANTHER" id="PTHR12542">
    <property type="entry name" value="EXOCYST COMPLEX PROTEIN EXO70"/>
    <property type="match status" value="1"/>
</dbReference>
<dbReference type="Pfam" id="PF03081">
    <property type="entry name" value="Exo70_C"/>
    <property type="match status" value="1"/>
</dbReference>
<keyword evidence="3" id="KW-0653">Protein transport</keyword>
<dbReference type="InterPro" id="IPR046364">
    <property type="entry name" value="Exo70_C"/>
</dbReference>
<keyword evidence="2 3" id="KW-0813">Transport</keyword>
<dbReference type="Gene3D" id="1.20.1280.170">
    <property type="entry name" value="Exocyst complex component Exo70"/>
    <property type="match status" value="2"/>
</dbReference>
<keyword evidence="6" id="KW-1185">Reference proteome</keyword>
<dbReference type="EMBL" id="JAYKXN010000004">
    <property type="protein sequence ID" value="KAK7294160.1"/>
    <property type="molecule type" value="Genomic_DNA"/>
</dbReference>
<feature type="domain" description="Exocyst complex subunit Exo70 C-terminal" evidence="4">
    <location>
        <begin position="189"/>
        <end position="387"/>
    </location>
</feature>
<dbReference type="GO" id="GO:0000145">
    <property type="term" value="C:exocyst"/>
    <property type="evidence" value="ECO:0007669"/>
    <property type="project" value="InterPro"/>
</dbReference>
<evidence type="ECO:0000259" key="4">
    <source>
        <dbReference type="Pfam" id="PF03081"/>
    </source>
</evidence>
<evidence type="ECO:0000313" key="6">
    <source>
        <dbReference type="Proteomes" id="UP001359559"/>
    </source>
</evidence>
<accession>A0AAN9J884</accession>
<keyword evidence="3" id="KW-0268">Exocytosis</keyword>
<organism evidence="5 6">
    <name type="scientific">Clitoria ternatea</name>
    <name type="common">Butterfly pea</name>
    <dbReference type="NCBI Taxonomy" id="43366"/>
    <lineage>
        <taxon>Eukaryota</taxon>
        <taxon>Viridiplantae</taxon>
        <taxon>Streptophyta</taxon>
        <taxon>Embryophyta</taxon>
        <taxon>Tracheophyta</taxon>
        <taxon>Spermatophyta</taxon>
        <taxon>Magnoliopsida</taxon>
        <taxon>eudicotyledons</taxon>
        <taxon>Gunneridae</taxon>
        <taxon>Pentapetalae</taxon>
        <taxon>rosids</taxon>
        <taxon>fabids</taxon>
        <taxon>Fabales</taxon>
        <taxon>Fabaceae</taxon>
        <taxon>Papilionoideae</taxon>
        <taxon>50 kb inversion clade</taxon>
        <taxon>NPAAA clade</taxon>
        <taxon>indigoferoid/millettioid clade</taxon>
        <taxon>Phaseoleae</taxon>
        <taxon>Clitoria</taxon>
    </lineage>
</organism>
<dbReference type="SUPFAM" id="SSF74788">
    <property type="entry name" value="Cullin repeat-like"/>
    <property type="match status" value="1"/>
</dbReference>
<dbReference type="Pfam" id="PF20669">
    <property type="entry name" value="Exo70_N"/>
    <property type="match status" value="1"/>
</dbReference>
<comment type="caution">
    <text evidence="5">The sequence shown here is derived from an EMBL/GenBank/DDBJ whole genome shotgun (WGS) entry which is preliminary data.</text>
</comment>